<keyword evidence="1 4" id="KW-0808">Transferase</keyword>
<comment type="similarity">
    <text evidence="1">Belongs to the thiamine-monophosphate kinase family.</text>
</comment>
<evidence type="ECO:0000313" key="4">
    <source>
        <dbReference type="EMBL" id="CAA9421699.1"/>
    </source>
</evidence>
<dbReference type="InterPro" id="IPR016188">
    <property type="entry name" value="PurM-like_N"/>
</dbReference>
<feature type="binding site" evidence="1">
    <location>
        <position position="28"/>
    </location>
    <ligand>
        <name>Mg(2+)</name>
        <dbReference type="ChEBI" id="CHEBI:18420"/>
        <label>4</label>
    </ligand>
</feature>
<dbReference type="InterPro" id="IPR036676">
    <property type="entry name" value="PurM-like_C_sf"/>
</dbReference>
<feature type="binding site" evidence="1">
    <location>
        <position position="206"/>
    </location>
    <ligand>
        <name>Mg(2+)</name>
        <dbReference type="ChEBI" id="CHEBI:18420"/>
        <label>5</label>
    </ligand>
</feature>
<comment type="miscellaneous">
    <text evidence="1">Reaction mechanism of ThiL seems to utilize a direct, inline transfer of the gamma-phosphate of ATP to TMP rather than a phosphorylated enzyme intermediate.</text>
</comment>
<keyword evidence="1" id="KW-0460">Magnesium</keyword>
<dbReference type="HAMAP" id="MF_02128">
    <property type="entry name" value="TMP_kinase"/>
    <property type="match status" value="1"/>
</dbReference>
<comment type="function">
    <text evidence="1">Catalyzes the ATP-dependent phosphorylation of thiamine-monophosphate (TMP) to form thiamine-pyrophosphate (TPP), the active form of vitamin B1.</text>
</comment>
<dbReference type="SUPFAM" id="SSF56042">
    <property type="entry name" value="PurM C-terminal domain-like"/>
    <property type="match status" value="1"/>
</dbReference>
<dbReference type="SUPFAM" id="SSF55326">
    <property type="entry name" value="PurM N-terminal domain-like"/>
    <property type="match status" value="1"/>
</dbReference>
<comment type="caution">
    <text evidence="1">Lacks conserved residue(s) required for the propagation of feature annotation.</text>
</comment>
<keyword evidence="1" id="KW-0067">ATP-binding</keyword>
<dbReference type="GO" id="GO:0005524">
    <property type="term" value="F:ATP binding"/>
    <property type="evidence" value="ECO:0007669"/>
    <property type="project" value="UniProtKB-UniRule"/>
</dbReference>
<keyword evidence="1" id="KW-0547">Nucleotide-binding</keyword>
<dbReference type="PANTHER" id="PTHR30270:SF0">
    <property type="entry name" value="THIAMINE-MONOPHOSPHATE KINASE"/>
    <property type="match status" value="1"/>
</dbReference>
<sequence length="310" mass="31761">MNEFDVIRKLSGLLPPAPPEVLVPIGDDCAVLRLGGGTWAAASDMLVSGRHFKGWADPADVGYKAVAVNVSDVAAMGGTPRFILVSGAAPDPETALGVFEGVAEACGEFGVYPLGGDTTGADALTVDVAILGEIEGVPVLRSGARPGDLLAVTGELGASAAGLLALEEGREGFERLKARHLRPRPRVGTGRAAARLGVGAMIDLSDGLASDVRHVCERSEVGCRVDLDALPVSEDARRLAASLGRDPGVLAATGGEDYELLVSAPEHVLDALAETAGLPVTVVGEVTGAGIDFRRGGDVVEELSGWDHFS</sequence>
<evidence type="ECO:0000259" key="3">
    <source>
        <dbReference type="Pfam" id="PF02769"/>
    </source>
</evidence>
<organism evidence="4">
    <name type="scientific">uncultured Rubrobacteraceae bacterium</name>
    <dbReference type="NCBI Taxonomy" id="349277"/>
    <lineage>
        <taxon>Bacteria</taxon>
        <taxon>Bacillati</taxon>
        <taxon>Actinomycetota</taxon>
        <taxon>Rubrobacteria</taxon>
        <taxon>Rubrobacterales</taxon>
        <taxon>Rubrobacteraceae</taxon>
        <taxon>environmental samples</taxon>
    </lineage>
</organism>
<dbReference type="EMBL" id="CADCUT010000156">
    <property type="protein sequence ID" value="CAA9421699.1"/>
    <property type="molecule type" value="Genomic_DNA"/>
</dbReference>
<accession>A0A6J4PQP5</accession>
<dbReference type="InterPro" id="IPR010918">
    <property type="entry name" value="PurM-like_C_dom"/>
</dbReference>
<dbReference type="GO" id="GO:0009030">
    <property type="term" value="F:thiamine-phosphate kinase activity"/>
    <property type="evidence" value="ECO:0007669"/>
    <property type="project" value="UniProtKB-UniRule"/>
</dbReference>
<feature type="binding site" evidence="1">
    <location>
        <position position="306"/>
    </location>
    <ligand>
        <name>substrate</name>
    </ligand>
</feature>
<feature type="binding site" evidence="1">
    <location>
        <position position="44"/>
    </location>
    <ligand>
        <name>Mg(2+)</name>
        <dbReference type="ChEBI" id="CHEBI:18420"/>
        <label>1</label>
    </ligand>
</feature>
<protein>
    <recommendedName>
        <fullName evidence="1">Thiamine-monophosphate kinase</fullName>
        <shortName evidence="1">TMP kinase</shortName>
        <shortName evidence="1">Thiamine-phosphate kinase</shortName>
        <ecNumber evidence="1">2.7.4.16</ecNumber>
    </recommendedName>
</protein>
<feature type="binding site" evidence="1">
    <location>
        <position position="141"/>
    </location>
    <ligand>
        <name>ATP</name>
        <dbReference type="ChEBI" id="CHEBI:30616"/>
    </ligand>
</feature>
<feature type="binding site" evidence="1">
    <location>
        <position position="44"/>
    </location>
    <ligand>
        <name>Mg(2+)</name>
        <dbReference type="ChEBI" id="CHEBI:18420"/>
        <label>2</label>
    </ligand>
</feature>
<feature type="binding site" evidence="1">
    <location>
        <position position="51"/>
    </location>
    <ligand>
        <name>substrate</name>
    </ligand>
</feature>
<dbReference type="PIRSF" id="PIRSF005303">
    <property type="entry name" value="Thiam_monoph_kin"/>
    <property type="match status" value="1"/>
</dbReference>
<dbReference type="NCBIfam" id="TIGR01379">
    <property type="entry name" value="thiL"/>
    <property type="match status" value="1"/>
</dbReference>
<dbReference type="Pfam" id="PF00586">
    <property type="entry name" value="AIRS"/>
    <property type="match status" value="1"/>
</dbReference>
<feature type="binding site" evidence="1">
    <location>
        <begin position="116"/>
        <end position="117"/>
    </location>
    <ligand>
        <name>ATP</name>
        <dbReference type="ChEBI" id="CHEBI:30616"/>
    </ligand>
</feature>
<dbReference type="GO" id="GO:0009229">
    <property type="term" value="P:thiamine diphosphate biosynthetic process"/>
    <property type="evidence" value="ECO:0007669"/>
    <property type="project" value="UniProtKB-UniRule"/>
</dbReference>
<feature type="binding site" evidence="1">
    <location>
        <position position="117"/>
    </location>
    <ligand>
        <name>Mg(2+)</name>
        <dbReference type="ChEBI" id="CHEBI:18420"/>
        <label>1</label>
    </ligand>
</feature>
<feature type="domain" description="PurM-like N-terminal" evidence="2">
    <location>
        <begin position="26"/>
        <end position="134"/>
    </location>
</feature>
<proteinExistence type="inferred from homology"/>
<feature type="binding site" evidence="1">
    <location>
        <position position="43"/>
    </location>
    <ligand>
        <name>Mg(2+)</name>
        <dbReference type="ChEBI" id="CHEBI:18420"/>
        <label>1</label>
    </ligand>
</feature>
<dbReference type="InterPro" id="IPR006283">
    <property type="entry name" value="ThiL-like"/>
</dbReference>
<dbReference type="PANTHER" id="PTHR30270">
    <property type="entry name" value="THIAMINE-MONOPHOSPHATE KINASE"/>
    <property type="match status" value="1"/>
</dbReference>
<feature type="binding site" evidence="1">
    <location>
        <position position="28"/>
    </location>
    <ligand>
        <name>Mg(2+)</name>
        <dbReference type="ChEBI" id="CHEBI:18420"/>
        <label>3</label>
    </ligand>
</feature>
<gene>
    <name evidence="1" type="primary">thiL</name>
    <name evidence="4" type="ORF">AVDCRST_MAG03-2595</name>
</gene>
<evidence type="ECO:0000256" key="1">
    <source>
        <dbReference type="HAMAP-Rule" id="MF_02128"/>
    </source>
</evidence>
<dbReference type="UniPathway" id="UPA00060">
    <property type="reaction ID" value="UER00142"/>
</dbReference>
<feature type="binding site" evidence="1">
    <location>
        <position position="205"/>
    </location>
    <ligand>
        <name>ATP</name>
        <dbReference type="ChEBI" id="CHEBI:30616"/>
    </ligand>
</feature>
<dbReference type="AlphaFoldDB" id="A0A6J4PQP5"/>
<name>A0A6J4PQP5_9ACTN</name>
<dbReference type="CDD" id="cd02194">
    <property type="entry name" value="ThiL"/>
    <property type="match status" value="1"/>
</dbReference>
<feature type="domain" description="PurM-like C-terminal" evidence="3">
    <location>
        <begin position="145"/>
        <end position="290"/>
    </location>
</feature>
<feature type="binding site" evidence="1">
    <location>
        <position position="256"/>
    </location>
    <ligand>
        <name>substrate</name>
    </ligand>
</feature>
<keyword evidence="1 4" id="KW-0418">Kinase</keyword>
<feature type="binding site" evidence="1">
    <location>
        <position position="72"/>
    </location>
    <ligand>
        <name>Mg(2+)</name>
        <dbReference type="ChEBI" id="CHEBI:18420"/>
        <label>3</label>
    </ligand>
</feature>
<dbReference type="GO" id="GO:0009228">
    <property type="term" value="P:thiamine biosynthetic process"/>
    <property type="evidence" value="ECO:0007669"/>
    <property type="project" value="UniProtKB-KW"/>
</dbReference>
<reference evidence="4" key="1">
    <citation type="submission" date="2020-02" db="EMBL/GenBank/DDBJ databases">
        <authorList>
            <person name="Meier V. D."/>
        </authorList>
    </citation>
    <scope>NUCLEOTIDE SEQUENCE</scope>
    <source>
        <strain evidence="4">AVDCRST_MAG03</strain>
    </source>
</reference>
<evidence type="ECO:0000259" key="2">
    <source>
        <dbReference type="Pfam" id="PF00586"/>
    </source>
</evidence>
<feature type="binding site" evidence="1">
    <location>
        <position position="203"/>
    </location>
    <ligand>
        <name>Mg(2+)</name>
        <dbReference type="ChEBI" id="CHEBI:18420"/>
        <label>3</label>
    </ligand>
</feature>
<keyword evidence="1" id="KW-0479">Metal-binding</keyword>
<feature type="binding site" evidence="1">
    <location>
        <position position="72"/>
    </location>
    <ligand>
        <name>Mg(2+)</name>
        <dbReference type="ChEBI" id="CHEBI:18420"/>
        <label>4</label>
    </ligand>
</feature>
<dbReference type="InterPro" id="IPR036921">
    <property type="entry name" value="PurM-like_N_sf"/>
</dbReference>
<dbReference type="EC" id="2.7.4.16" evidence="1"/>
<comment type="pathway">
    <text evidence="1">Cofactor biosynthesis; thiamine diphosphate biosynthesis; thiamine diphosphate from thiamine phosphate: step 1/1.</text>
</comment>
<comment type="catalytic activity">
    <reaction evidence="1">
        <text>thiamine phosphate + ATP = thiamine diphosphate + ADP</text>
        <dbReference type="Rhea" id="RHEA:15913"/>
        <dbReference type="ChEBI" id="CHEBI:30616"/>
        <dbReference type="ChEBI" id="CHEBI:37575"/>
        <dbReference type="ChEBI" id="CHEBI:58937"/>
        <dbReference type="ChEBI" id="CHEBI:456216"/>
        <dbReference type="EC" id="2.7.4.16"/>
    </reaction>
</comment>
<keyword evidence="1" id="KW-0784">Thiamine biosynthesis</keyword>
<dbReference type="Pfam" id="PF02769">
    <property type="entry name" value="AIRS_C"/>
    <property type="match status" value="1"/>
</dbReference>
<feature type="binding site" evidence="1">
    <location>
        <position position="72"/>
    </location>
    <ligand>
        <name>Mg(2+)</name>
        <dbReference type="ChEBI" id="CHEBI:18420"/>
        <label>2</label>
    </ligand>
</feature>
<dbReference type="GO" id="GO:0000287">
    <property type="term" value="F:magnesium ion binding"/>
    <property type="evidence" value="ECO:0007669"/>
    <property type="project" value="UniProtKB-UniRule"/>
</dbReference>
<dbReference type="Gene3D" id="3.90.650.10">
    <property type="entry name" value="PurM-like C-terminal domain"/>
    <property type="match status" value="1"/>
</dbReference>
<dbReference type="Gene3D" id="3.30.1330.10">
    <property type="entry name" value="PurM-like, N-terminal domain"/>
    <property type="match status" value="1"/>
</dbReference>